<dbReference type="InterPro" id="IPR032708">
    <property type="entry name" value="McjB_C"/>
</dbReference>
<sequence>MSRKRSWKSKFERLRMVDWRERALLIEASAQLLAARMRIRLLPFRAIAKDLGTFVPPGDPRIAACRAEAPEAQHRTARQVGWAVTRAATHVPFEAVCLPQAMAAHAMLKRRGIDSAVHFGARRSTDKPIDAHAWLDAAGVEVTGYPVAEGMAELGAFV</sequence>
<protein>
    <submittedName>
        <fullName evidence="2">Lasso peptide biosynthesis B2 protein</fullName>
    </submittedName>
</protein>
<organism evidence="2 3">
    <name type="scientific">Sphingomonas rustica</name>
    <dbReference type="NCBI Taxonomy" id="3103142"/>
    <lineage>
        <taxon>Bacteria</taxon>
        <taxon>Pseudomonadati</taxon>
        <taxon>Pseudomonadota</taxon>
        <taxon>Alphaproteobacteria</taxon>
        <taxon>Sphingomonadales</taxon>
        <taxon>Sphingomonadaceae</taxon>
        <taxon>Sphingomonas</taxon>
    </lineage>
</organism>
<comment type="caution">
    <text evidence="2">The sequence shown here is derived from an EMBL/GenBank/DDBJ whole genome shotgun (WGS) entry which is preliminary data.</text>
</comment>
<gene>
    <name evidence="2" type="ORF">TPR58_09260</name>
</gene>
<reference evidence="2 3" key="1">
    <citation type="submission" date="2024-05" db="EMBL/GenBank/DDBJ databases">
        <title>Sphingomonas sp. HF-S3 16S ribosomal RNA gene Genome sequencing and assembly.</title>
        <authorList>
            <person name="Lee H."/>
        </authorList>
    </citation>
    <scope>NUCLEOTIDE SEQUENCE [LARGE SCALE GENOMIC DNA]</scope>
    <source>
        <strain evidence="2 3">HF-S3</strain>
    </source>
</reference>
<dbReference type="NCBIfam" id="NF033537">
    <property type="entry name" value="lasso_biosyn_B2"/>
    <property type="match status" value="1"/>
</dbReference>
<keyword evidence="3" id="KW-1185">Reference proteome</keyword>
<evidence type="ECO:0000313" key="2">
    <source>
        <dbReference type="EMBL" id="MEN3747356.1"/>
    </source>
</evidence>
<proteinExistence type="predicted"/>
<dbReference type="RefSeq" id="WP_346246345.1">
    <property type="nucleotide sequence ID" value="NZ_JBDIZK010000004.1"/>
</dbReference>
<accession>A0ABV0B9V1</accession>
<name>A0ABV0B9V1_9SPHN</name>
<evidence type="ECO:0000313" key="3">
    <source>
        <dbReference type="Proteomes" id="UP001427805"/>
    </source>
</evidence>
<dbReference type="InterPro" id="IPR053521">
    <property type="entry name" value="McjB-like"/>
</dbReference>
<dbReference type="Proteomes" id="UP001427805">
    <property type="component" value="Unassembled WGS sequence"/>
</dbReference>
<dbReference type="Pfam" id="PF13471">
    <property type="entry name" value="Transglut_core3"/>
    <property type="match status" value="1"/>
</dbReference>
<evidence type="ECO:0000259" key="1">
    <source>
        <dbReference type="Pfam" id="PF13471"/>
    </source>
</evidence>
<dbReference type="EMBL" id="JBDIZK010000004">
    <property type="protein sequence ID" value="MEN3747356.1"/>
    <property type="molecule type" value="Genomic_DNA"/>
</dbReference>
<feature type="domain" description="Microcin J25-processing protein McjB C-terminal" evidence="1">
    <location>
        <begin position="43"/>
        <end position="146"/>
    </location>
</feature>